<feature type="domain" description="S1 motif" evidence="6">
    <location>
        <begin position="78"/>
        <end position="156"/>
    </location>
</feature>
<dbReference type="InParanoid" id="A0A1Y2AQN7"/>
<dbReference type="GO" id="GO:0003727">
    <property type="term" value="F:single-stranded RNA binding"/>
    <property type="evidence" value="ECO:0007669"/>
    <property type="project" value="TreeGrafter"/>
</dbReference>
<dbReference type="GO" id="GO:0031369">
    <property type="term" value="F:translation initiation factor binding"/>
    <property type="evidence" value="ECO:0007669"/>
    <property type="project" value="TreeGrafter"/>
</dbReference>
<dbReference type="EMBL" id="MCFC01000063">
    <property type="protein sequence ID" value="ORY24861.1"/>
    <property type="molecule type" value="Genomic_DNA"/>
</dbReference>
<keyword evidence="4" id="KW-0804">Transcription</keyword>
<comment type="subcellular location">
    <subcellularLocation>
        <location evidence="1">Nucleus</location>
    </subcellularLocation>
</comment>
<evidence type="ECO:0000256" key="3">
    <source>
        <dbReference type="ARBA" id="ARBA00022478"/>
    </source>
</evidence>
<comment type="similarity">
    <text evidence="2">Belongs to the eukaryotic RPB7/RPC8 RNA polymerase subunit family.</text>
</comment>
<gene>
    <name evidence="8" type="ORF">BCR39DRAFT_545580</name>
</gene>
<dbReference type="GO" id="GO:0045948">
    <property type="term" value="P:positive regulation of translational initiation"/>
    <property type="evidence" value="ECO:0007669"/>
    <property type="project" value="TreeGrafter"/>
</dbReference>
<dbReference type="Gene3D" id="3.30.1490.120">
    <property type="entry name" value="RNA polymerase Rpb7-like, N-terminal domain"/>
    <property type="match status" value="1"/>
</dbReference>
<keyword evidence="3" id="KW-0240">DNA-directed RNA polymerase</keyword>
<evidence type="ECO:0000313" key="8">
    <source>
        <dbReference type="EMBL" id="ORY24861.1"/>
    </source>
</evidence>
<feature type="domain" description="RNA polymerase Rpb7-like N-terminal" evidence="7">
    <location>
        <begin position="9"/>
        <end position="64"/>
    </location>
</feature>
<proteinExistence type="inferred from homology"/>
<dbReference type="InterPro" id="IPR003029">
    <property type="entry name" value="S1_domain"/>
</dbReference>
<dbReference type="PANTHER" id="PTHR12709">
    <property type="entry name" value="DNA-DIRECTED RNA POLYMERASE II, III"/>
    <property type="match status" value="1"/>
</dbReference>
<evidence type="ECO:0000256" key="2">
    <source>
        <dbReference type="ARBA" id="ARBA00009307"/>
    </source>
</evidence>
<evidence type="ECO:0000259" key="6">
    <source>
        <dbReference type="Pfam" id="PF00575"/>
    </source>
</evidence>
<dbReference type="GO" id="GO:0005665">
    <property type="term" value="C:RNA polymerase II, core complex"/>
    <property type="evidence" value="ECO:0007669"/>
    <property type="project" value="TreeGrafter"/>
</dbReference>
<sequence>MFFLRQLNHTILLHPSYFGAQLEDYLRQKLYEDVEGTCSGKHGYIIAVIKIDSIGEGKVLPSTGQARFRTTYTAVVMKPFKGEVVDGRVVNVNKMGFFAMVGPLQVFVSSHLVHADMKFDPNASPPCYRSNDEIIQKDSKVRIQIVGCRVEANDIFAIGTIKKDFLGQIRED</sequence>
<dbReference type="GO" id="GO:0060213">
    <property type="term" value="P:positive regulation of nuclear-transcribed mRNA poly(A) tail shortening"/>
    <property type="evidence" value="ECO:0007669"/>
    <property type="project" value="TreeGrafter"/>
</dbReference>
<name>A0A1Y2AQN7_9TREE</name>
<dbReference type="OrthoDB" id="1162399at2759"/>
<dbReference type="AlphaFoldDB" id="A0A1Y2AQN7"/>
<dbReference type="FunFam" id="3.30.1490.120:FF:000001">
    <property type="entry name" value="DNA-directed RNA polymerase II subunit RPB7"/>
    <property type="match status" value="1"/>
</dbReference>
<keyword evidence="5" id="KW-0539">Nucleus</keyword>
<dbReference type="InterPro" id="IPR012340">
    <property type="entry name" value="NA-bd_OB-fold"/>
</dbReference>
<dbReference type="InterPro" id="IPR005576">
    <property type="entry name" value="Rpb7-like_N"/>
</dbReference>
<dbReference type="FunCoup" id="A0A1Y2AQN7">
    <property type="interactions" value="464"/>
</dbReference>
<dbReference type="GO" id="GO:0000932">
    <property type="term" value="C:P-body"/>
    <property type="evidence" value="ECO:0007669"/>
    <property type="project" value="TreeGrafter"/>
</dbReference>
<dbReference type="GO" id="GO:0003697">
    <property type="term" value="F:single-stranded DNA binding"/>
    <property type="evidence" value="ECO:0007669"/>
    <property type="project" value="TreeGrafter"/>
</dbReference>
<dbReference type="CDD" id="cd04329">
    <property type="entry name" value="RNAP_II_Rpb7_N"/>
    <property type="match status" value="1"/>
</dbReference>
<dbReference type="FunFam" id="2.40.50.140:FF:000043">
    <property type="entry name" value="DNA-directed RNA polymerase II subunit RPB7"/>
    <property type="match status" value="1"/>
</dbReference>
<reference evidence="8 9" key="1">
    <citation type="submission" date="2016-07" db="EMBL/GenBank/DDBJ databases">
        <title>Pervasive Adenine N6-methylation of Active Genes in Fungi.</title>
        <authorList>
            <consortium name="DOE Joint Genome Institute"/>
            <person name="Mondo S.J."/>
            <person name="Dannebaum R.O."/>
            <person name="Kuo R.C."/>
            <person name="Labutti K."/>
            <person name="Haridas S."/>
            <person name="Kuo A."/>
            <person name="Salamov A."/>
            <person name="Ahrendt S.R."/>
            <person name="Lipzen A."/>
            <person name="Sullivan W."/>
            <person name="Andreopoulos W.B."/>
            <person name="Clum A."/>
            <person name="Lindquist E."/>
            <person name="Daum C."/>
            <person name="Ramamoorthy G.K."/>
            <person name="Gryganskyi A."/>
            <person name="Culley D."/>
            <person name="Magnuson J.K."/>
            <person name="James T.Y."/>
            <person name="O'Malley M.A."/>
            <person name="Stajich J.E."/>
            <person name="Spatafora J.W."/>
            <person name="Visel A."/>
            <person name="Grigoriev I.V."/>
        </authorList>
    </citation>
    <scope>NUCLEOTIDE SEQUENCE [LARGE SCALE GENOMIC DNA]</scope>
    <source>
        <strain evidence="8 9">68-887.2</strain>
    </source>
</reference>
<dbReference type="Gene3D" id="2.40.50.140">
    <property type="entry name" value="Nucleic acid-binding proteins"/>
    <property type="match status" value="1"/>
</dbReference>
<dbReference type="InterPro" id="IPR045113">
    <property type="entry name" value="Rpb7-like"/>
</dbReference>
<dbReference type="STRING" id="71784.A0A1Y2AQN7"/>
<dbReference type="PANTHER" id="PTHR12709:SF4">
    <property type="entry name" value="DNA-DIRECTED RNA POLYMERASE II SUBUNIT RPB7"/>
    <property type="match status" value="1"/>
</dbReference>
<dbReference type="SUPFAM" id="SSF88798">
    <property type="entry name" value="N-terminal, heterodimerisation domain of RBP7 (RpoE)"/>
    <property type="match status" value="1"/>
</dbReference>
<comment type="caution">
    <text evidence="8">The sequence shown here is derived from an EMBL/GenBank/DDBJ whole genome shotgun (WGS) entry which is preliminary data.</text>
</comment>
<evidence type="ECO:0000259" key="7">
    <source>
        <dbReference type="Pfam" id="PF03876"/>
    </source>
</evidence>
<dbReference type="CDD" id="cd04462">
    <property type="entry name" value="S1_RNAPII_Rpb7"/>
    <property type="match status" value="1"/>
</dbReference>
<evidence type="ECO:0000256" key="5">
    <source>
        <dbReference type="ARBA" id="ARBA00023242"/>
    </source>
</evidence>
<evidence type="ECO:0000256" key="1">
    <source>
        <dbReference type="ARBA" id="ARBA00004123"/>
    </source>
</evidence>
<dbReference type="Pfam" id="PF03876">
    <property type="entry name" value="SHS2_Rpb7-N"/>
    <property type="match status" value="1"/>
</dbReference>
<protein>
    <submittedName>
        <fullName evidence="8">RNA polymerase Rpb7</fullName>
    </submittedName>
</protein>
<dbReference type="GO" id="GO:0006367">
    <property type="term" value="P:transcription initiation at RNA polymerase II promoter"/>
    <property type="evidence" value="ECO:0007669"/>
    <property type="project" value="TreeGrafter"/>
</dbReference>
<evidence type="ECO:0000256" key="4">
    <source>
        <dbReference type="ARBA" id="ARBA00023163"/>
    </source>
</evidence>
<accession>A0A1Y2AQN7</accession>
<organism evidence="8 9">
    <name type="scientific">Naematelia encephala</name>
    <dbReference type="NCBI Taxonomy" id="71784"/>
    <lineage>
        <taxon>Eukaryota</taxon>
        <taxon>Fungi</taxon>
        <taxon>Dikarya</taxon>
        <taxon>Basidiomycota</taxon>
        <taxon>Agaricomycotina</taxon>
        <taxon>Tremellomycetes</taxon>
        <taxon>Tremellales</taxon>
        <taxon>Naemateliaceae</taxon>
        <taxon>Naematelia</taxon>
    </lineage>
</organism>
<dbReference type="Proteomes" id="UP000193986">
    <property type="component" value="Unassembled WGS sequence"/>
</dbReference>
<dbReference type="Pfam" id="PF00575">
    <property type="entry name" value="S1"/>
    <property type="match status" value="1"/>
</dbReference>
<keyword evidence="9" id="KW-1185">Reference proteome</keyword>
<evidence type="ECO:0000313" key="9">
    <source>
        <dbReference type="Proteomes" id="UP000193986"/>
    </source>
</evidence>
<dbReference type="InterPro" id="IPR036898">
    <property type="entry name" value="RNA_pol_Rpb7-like_N_sf"/>
</dbReference>
<dbReference type="SUPFAM" id="SSF50249">
    <property type="entry name" value="Nucleic acid-binding proteins"/>
    <property type="match status" value="1"/>
</dbReference>